<dbReference type="InterPro" id="IPR023997">
    <property type="entry name" value="TonB-dep_OMP_SusC/RagA_CS"/>
</dbReference>
<evidence type="ECO:0000259" key="14">
    <source>
        <dbReference type="Pfam" id="PF07715"/>
    </source>
</evidence>
<feature type="domain" description="TonB-dependent receptor-like beta-barrel" evidence="12">
    <location>
        <begin position="489"/>
        <end position="1077"/>
    </location>
</feature>
<evidence type="ECO:0000256" key="10">
    <source>
        <dbReference type="PROSITE-ProRule" id="PRU01360"/>
    </source>
</evidence>
<evidence type="ECO:0000256" key="4">
    <source>
        <dbReference type="ARBA" id="ARBA00022496"/>
    </source>
</evidence>
<evidence type="ECO:0000259" key="12">
    <source>
        <dbReference type="Pfam" id="PF00593"/>
    </source>
</evidence>
<dbReference type="Pfam" id="PF00593">
    <property type="entry name" value="TonB_dep_Rec_b-barrel"/>
    <property type="match status" value="1"/>
</dbReference>
<dbReference type="SUPFAM" id="SSF56935">
    <property type="entry name" value="Porins"/>
    <property type="match status" value="1"/>
</dbReference>
<dbReference type="GO" id="GO:0006826">
    <property type="term" value="P:iron ion transport"/>
    <property type="evidence" value="ECO:0007669"/>
    <property type="project" value="UniProtKB-KW"/>
</dbReference>
<dbReference type="InterPro" id="IPR037066">
    <property type="entry name" value="Plug_dom_sf"/>
</dbReference>
<dbReference type="Pfam" id="PF07660">
    <property type="entry name" value="STN"/>
    <property type="match status" value="1"/>
</dbReference>
<comment type="similarity">
    <text evidence="10 11">Belongs to the TonB-dependent receptor family.</text>
</comment>
<dbReference type="Gene3D" id="2.60.40.1120">
    <property type="entry name" value="Carboxypeptidase-like, regulatory domain"/>
    <property type="match status" value="1"/>
</dbReference>
<dbReference type="InterPro" id="IPR000531">
    <property type="entry name" value="Beta-barrel_TonB"/>
</dbReference>
<proteinExistence type="inferred from homology"/>
<organism evidence="15 16">
    <name type="scientific">Larkinella punicea</name>
    <dbReference type="NCBI Taxonomy" id="2315727"/>
    <lineage>
        <taxon>Bacteria</taxon>
        <taxon>Pseudomonadati</taxon>
        <taxon>Bacteroidota</taxon>
        <taxon>Cytophagia</taxon>
        <taxon>Cytophagales</taxon>
        <taxon>Spirosomataceae</taxon>
        <taxon>Larkinella</taxon>
    </lineage>
</organism>
<dbReference type="NCBIfam" id="TIGR04056">
    <property type="entry name" value="OMP_RagA_SusC"/>
    <property type="match status" value="1"/>
</dbReference>
<comment type="caution">
    <text evidence="15">The sequence shown here is derived from an EMBL/GenBank/DDBJ whole genome shotgun (WGS) entry which is preliminary data.</text>
</comment>
<comment type="subcellular location">
    <subcellularLocation>
        <location evidence="1 10">Cell outer membrane</location>
        <topology evidence="1 10">Multi-pass membrane protein</topology>
    </subcellularLocation>
</comment>
<dbReference type="Proteomes" id="UP000253383">
    <property type="component" value="Unassembled WGS sequence"/>
</dbReference>
<keyword evidence="9 10" id="KW-0998">Cell outer membrane</keyword>
<evidence type="ECO:0000256" key="1">
    <source>
        <dbReference type="ARBA" id="ARBA00004571"/>
    </source>
</evidence>
<evidence type="ECO:0000256" key="8">
    <source>
        <dbReference type="ARBA" id="ARBA00023136"/>
    </source>
</evidence>
<sequence length="1115" mass="121656">MKKNLPTLISWRMALKLSFLQLLLSGLVTSIALATGIRAQAILNTKVTIQMQNQDVKTVLALIEEQTKVKFLYSTSLIQADRKISLNVQREKLGTVLEDMLKPLNLGYEVSGKQIILNRLPGVAPAVKSNSSPEASLLTQPVEEVISGTVSDEKGGGLPGVSIVIKGTQRGTTTDGNGQFRISVPDKSVTLVFSFVGYLTQEIPVGSKTTLNIVLKTDEKTLSEIVVVGYGTQKKRDLTGAISSISSKDISETPAANFLSNAQGRLAGVDIVRANGAPGSNPTIRIRGNRSINASNNPLYVIDGIPTDVNINDFNPNDIESMEVLKDASAVAIYGSRGANGVILITTKRGKQGKAVLSYDGYYGIKKAKKDLSLMNGNEFARYARISRGLAPDNASQDAALMSSLEIDNLSKGISTDWLDLILRDGVQQSHQLSASGGSENTTYYLSGSFFDEKGVLQKSDYRRYSFRANIDTKLTERLKIGVSATVSTDLQNVMSNAPYNNALLFSPLIEPYNAEGAFVAYPNPREGNTTSPLLEFQPNQYVDETKKYRVFATLFGEYQLAEGLTYRLNYGPDFSTYRRGNYSGTLAGGTSRATVENQQNFAYTLENLLSYNKKFGQHSLNVVGLFSTQKNRFESSSASGQNIPIETSSFYDLGSSGTVTGITSSLTQWGLLSYMGRINYGFKDRYLLTLTGRADGSSRLSKGNNWAFFPSVSAGWVISDEAFLTGNTVLSFLKLRVGYGEVGNTSIAPYQTLGGLSRSIYAFGSEPGYGYGLSIIPNPDLKWEISKTLNVGVDFSFLSDRISGSLERYDTKTSDLLLSRLIPISSGYASVLQNIGATRNRGWELTLNGNVVNSPSGFKWDASLNLFSNKEQIVDLFNGRDDVGNQWFIGQPISVFYNFKQLGIWQTSEAAQAAAEAKQRPGDIKIADVNGRDASGNLTNQPDGVINADDRTILGSIVPKWSGGITNRFSFKGIDFSFLVYARQGQMLRSDFHNLGGNQWQGRYNSLNFDYWTPDNPTNKIPMPYAASAPLYADAVRFFDGSFVKIRNITLGYSLPKSLLAKVHISSLRLYATADNAFIFSPYKLVDPETATGIVGGSTPMTSATFVFGMNLKF</sequence>
<keyword evidence="6" id="KW-0408">Iron</keyword>
<evidence type="ECO:0000259" key="13">
    <source>
        <dbReference type="Pfam" id="PF07660"/>
    </source>
</evidence>
<gene>
    <name evidence="15" type="ORF">DUE52_01400</name>
</gene>
<dbReference type="NCBIfam" id="TIGR04057">
    <property type="entry name" value="SusC_RagA_signa"/>
    <property type="match status" value="1"/>
</dbReference>
<reference evidence="15 16" key="1">
    <citation type="submission" date="2018-07" db="EMBL/GenBank/DDBJ databases">
        <title>Genome analysis of Larkinella rosea.</title>
        <authorList>
            <person name="Zhou Z."/>
            <person name="Wang G."/>
        </authorList>
    </citation>
    <scope>NUCLEOTIDE SEQUENCE [LARGE SCALE GENOMIC DNA]</scope>
    <source>
        <strain evidence="16">zzj9</strain>
    </source>
</reference>
<accession>A0A368JXE2</accession>
<dbReference type="Gene3D" id="2.170.130.10">
    <property type="entry name" value="TonB-dependent receptor, plug domain"/>
    <property type="match status" value="1"/>
</dbReference>
<evidence type="ECO:0000256" key="3">
    <source>
        <dbReference type="ARBA" id="ARBA00022452"/>
    </source>
</evidence>
<dbReference type="SUPFAM" id="SSF49464">
    <property type="entry name" value="Carboxypeptidase regulatory domain-like"/>
    <property type="match status" value="1"/>
</dbReference>
<evidence type="ECO:0000256" key="5">
    <source>
        <dbReference type="ARBA" id="ARBA00022692"/>
    </source>
</evidence>
<dbReference type="Pfam" id="PF13715">
    <property type="entry name" value="CarbopepD_reg_2"/>
    <property type="match status" value="1"/>
</dbReference>
<dbReference type="OrthoDB" id="9768177at2"/>
<dbReference type="InterPro" id="IPR023996">
    <property type="entry name" value="TonB-dep_OMP_SusC/RagA"/>
</dbReference>
<dbReference type="InterPro" id="IPR011662">
    <property type="entry name" value="Secretin/TonB_short_N"/>
</dbReference>
<dbReference type="AlphaFoldDB" id="A0A368JXE2"/>
<evidence type="ECO:0000256" key="9">
    <source>
        <dbReference type="ARBA" id="ARBA00023237"/>
    </source>
</evidence>
<keyword evidence="8 10" id="KW-0472">Membrane</keyword>
<keyword evidence="7 11" id="KW-0798">TonB box</keyword>
<evidence type="ECO:0000256" key="11">
    <source>
        <dbReference type="RuleBase" id="RU003357"/>
    </source>
</evidence>
<evidence type="ECO:0000313" key="15">
    <source>
        <dbReference type="EMBL" id="RCR71606.1"/>
    </source>
</evidence>
<dbReference type="GO" id="GO:0009279">
    <property type="term" value="C:cell outer membrane"/>
    <property type="evidence" value="ECO:0007669"/>
    <property type="project" value="UniProtKB-SubCell"/>
</dbReference>
<dbReference type="InterPro" id="IPR008969">
    <property type="entry name" value="CarboxyPept-like_regulatory"/>
</dbReference>
<dbReference type="InterPro" id="IPR036942">
    <property type="entry name" value="Beta-barrel_TonB_sf"/>
</dbReference>
<keyword evidence="4" id="KW-0406">Ion transport</keyword>
<name>A0A368JXE2_9BACT</name>
<dbReference type="InterPro" id="IPR039426">
    <property type="entry name" value="TonB-dep_rcpt-like"/>
</dbReference>
<protein>
    <submittedName>
        <fullName evidence="15">SusC/RagA family TonB-linked outer membrane protein</fullName>
    </submittedName>
</protein>
<dbReference type="InterPro" id="IPR012910">
    <property type="entry name" value="Plug_dom"/>
</dbReference>
<keyword evidence="5 10" id="KW-0812">Transmembrane</keyword>
<evidence type="ECO:0000256" key="7">
    <source>
        <dbReference type="ARBA" id="ARBA00023077"/>
    </source>
</evidence>
<keyword evidence="3 10" id="KW-1134">Transmembrane beta strand</keyword>
<feature type="domain" description="Secretin/TonB short N-terminal" evidence="13">
    <location>
        <begin position="70"/>
        <end position="117"/>
    </location>
</feature>
<feature type="domain" description="TonB-dependent receptor plug" evidence="14">
    <location>
        <begin position="234"/>
        <end position="342"/>
    </location>
</feature>
<evidence type="ECO:0000256" key="2">
    <source>
        <dbReference type="ARBA" id="ARBA00022448"/>
    </source>
</evidence>
<keyword evidence="2 10" id="KW-0813">Transport</keyword>
<keyword evidence="16" id="KW-1185">Reference proteome</keyword>
<dbReference type="Gene3D" id="2.40.170.20">
    <property type="entry name" value="TonB-dependent receptor, beta-barrel domain"/>
    <property type="match status" value="1"/>
</dbReference>
<keyword evidence="4" id="KW-0410">Iron transport</keyword>
<dbReference type="RefSeq" id="WP_114404139.1">
    <property type="nucleotide sequence ID" value="NZ_QOWE01000001.1"/>
</dbReference>
<dbReference type="PROSITE" id="PS52016">
    <property type="entry name" value="TONB_DEPENDENT_REC_3"/>
    <property type="match status" value="1"/>
</dbReference>
<evidence type="ECO:0000313" key="16">
    <source>
        <dbReference type="Proteomes" id="UP000253383"/>
    </source>
</evidence>
<dbReference type="EMBL" id="QOWE01000001">
    <property type="protein sequence ID" value="RCR71606.1"/>
    <property type="molecule type" value="Genomic_DNA"/>
</dbReference>
<evidence type="ECO:0000256" key="6">
    <source>
        <dbReference type="ARBA" id="ARBA00023004"/>
    </source>
</evidence>
<dbReference type="FunFam" id="2.170.130.10:FF:000008">
    <property type="entry name" value="SusC/RagA family TonB-linked outer membrane protein"/>
    <property type="match status" value="1"/>
</dbReference>
<dbReference type="Pfam" id="PF07715">
    <property type="entry name" value="Plug"/>
    <property type="match status" value="1"/>
</dbReference>